<feature type="active site" description="Proton donor/acceptor" evidence="7">
    <location>
        <position position="344"/>
    </location>
</feature>
<dbReference type="Gene3D" id="2.40.440.10">
    <property type="entry name" value="L,D-transpeptidase catalytic domain-like"/>
    <property type="match status" value="1"/>
</dbReference>
<evidence type="ECO:0000256" key="5">
    <source>
        <dbReference type="ARBA" id="ARBA00022984"/>
    </source>
</evidence>
<dbReference type="Pfam" id="PF20142">
    <property type="entry name" value="Scaffold"/>
    <property type="match status" value="1"/>
</dbReference>
<evidence type="ECO:0000313" key="10">
    <source>
        <dbReference type="EMBL" id="RGX97973.1"/>
    </source>
</evidence>
<dbReference type="Proteomes" id="UP000285604">
    <property type="component" value="Unassembled WGS sequence"/>
</dbReference>
<feature type="active site" description="Nucleophile" evidence="7">
    <location>
        <position position="363"/>
    </location>
</feature>
<comment type="caution">
    <text evidence="9">The sequence shown here is derived from an EMBL/GenBank/DDBJ whole genome shotgun (WGS) entry which is preliminary data.</text>
</comment>
<protein>
    <submittedName>
        <fullName evidence="9">L,D-transpeptidase</fullName>
    </submittedName>
</protein>
<evidence type="ECO:0000256" key="4">
    <source>
        <dbReference type="ARBA" id="ARBA00022960"/>
    </source>
</evidence>
<dbReference type="PROSITE" id="PS52029">
    <property type="entry name" value="LD_TPASE"/>
    <property type="match status" value="1"/>
</dbReference>
<dbReference type="AlphaFoldDB" id="A0A3E5E4U1"/>
<comment type="similarity">
    <text evidence="2">Belongs to the YkuD family.</text>
</comment>
<dbReference type="GO" id="GO:0071555">
    <property type="term" value="P:cell wall organization"/>
    <property type="evidence" value="ECO:0007669"/>
    <property type="project" value="UniProtKB-UniRule"/>
</dbReference>
<evidence type="ECO:0000313" key="11">
    <source>
        <dbReference type="Proteomes" id="UP000283872"/>
    </source>
</evidence>
<evidence type="ECO:0000256" key="7">
    <source>
        <dbReference type="PROSITE-ProRule" id="PRU01373"/>
    </source>
</evidence>
<name>A0A3E5E4U1_9BACT</name>
<dbReference type="InterPro" id="IPR038063">
    <property type="entry name" value="Transpep_catalytic_dom"/>
</dbReference>
<dbReference type="CDD" id="cd16913">
    <property type="entry name" value="YkuD_like"/>
    <property type="match status" value="1"/>
</dbReference>
<dbReference type="GO" id="GO:0008360">
    <property type="term" value="P:regulation of cell shape"/>
    <property type="evidence" value="ECO:0007669"/>
    <property type="project" value="UniProtKB-UniRule"/>
</dbReference>
<dbReference type="EMBL" id="QRVA01000014">
    <property type="protein sequence ID" value="RGS16043.1"/>
    <property type="molecule type" value="Genomic_DNA"/>
</dbReference>
<dbReference type="InterPro" id="IPR005490">
    <property type="entry name" value="LD_TPept_cat_dom"/>
</dbReference>
<feature type="domain" description="L,D-TPase catalytic" evidence="8">
    <location>
        <begin position="215"/>
        <end position="389"/>
    </location>
</feature>
<organism evidence="9 11">
    <name type="scientific">Segatella copri</name>
    <dbReference type="NCBI Taxonomy" id="165179"/>
    <lineage>
        <taxon>Bacteria</taxon>
        <taxon>Pseudomonadati</taxon>
        <taxon>Bacteroidota</taxon>
        <taxon>Bacteroidia</taxon>
        <taxon>Bacteroidales</taxon>
        <taxon>Prevotellaceae</taxon>
        <taxon>Segatella</taxon>
    </lineage>
</organism>
<gene>
    <name evidence="9" type="ORF">DWY11_07165</name>
    <name evidence="10" type="ORF">DXA63_01900</name>
</gene>
<dbReference type="PANTHER" id="PTHR41533">
    <property type="entry name" value="L,D-TRANSPEPTIDASE HI_1667-RELATED"/>
    <property type="match status" value="1"/>
</dbReference>
<evidence type="ECO:0000259" key="8">
    <source>
        <dbReference type="PROSITE" id="PS52029"/>
    </source>
</evidence>
<dbReference type="GO" id="GO:0009252">
    <property type="term" value="P:peptidoglycan biosynthetic process"/>
    <property type="evidence" value="ECO:0007669"/>
    <property type="project" value="UniProtKB-UniPathway"/>
</dbReference>
<reference evidence="11 12" key="1">
    <citation type="submission" date="2018-08" db="EMBL/GenBank/DDBJ databases">
        <title>A genome reference for cultivated species of the human gut microbiota.</title>
        <authorList>
            <person name="Zou Y."/>
            <person name="Xue W."/>
            <person name="Luo G."/>
        </authorList>
    </citation>
    <scope>NUCLEOTIDE SEQUENCE [LARGE SCALE GENOMIC DNA]</scope>
    <source>
        <strain evidence="9 11">AF24-12</strain>
        <strain evidence="10 12">OF03-3</strain>
    </source>
</reference>
<dbReference type="InterPro" id="IPR052905">
    <property type="entry name" value="LD-transpeptidase_YkuD-like"/>
</dbReference>
<dbReference type="GO" id="GO:0004180">
    <property type="term" value="F:carboxypeptidase activity"/>
    <property type="evidence" value="ECO:0007669"/>
    <property type="project" value="UniProtKB-ARBA"/>
</dbReference>
<keyword evidence="6 7" id="KW-0961">Cell wall biogenesis/degradation</keyword>
<proteinExistence type="inferred from homology"/>
<dbReference type="Pfam" id="PF03734">
    <property type="entry name" value="YkuD"/>
    <property type="match status" value="1"/>
</dbReference>
<dbReference type="InterPro" id="IPR045380">
    <property type="entry name" value="LD_TPept_scaffold_dom"/>
</dbReference>
<dbReference type="GO" id="GO:0016740">
    <property type="term" value="F:transferase activity"/>
    <property type="evidence" value="ECO:0007669"/>
    <property type="project" value="UniProtKB-KW"/>
</dbReference>
<evidence type="ECO:0000313" key="9">
    <source>
        <dbReference type="EMBL" id="RGS16043.1"/>
    </source>
</evidence>
<dbReference type="PANTHER" id="PTHR41533:SF2">
    <property type="entry name" value="BLR7131 PROTEIN"/>
    <property type="match status" value="1"/>
</dbReference>
<evidence type="ECO:0000256" key="1">
    <source>
        <dbReference type="ARBA" id="ARBA00004752"/>
    </source>
</evidence>
<dbReference type="Proteomes" id="UP000283872">
    <property type="component" value="Unassembled WGS sequence"/>
</dbReference>
<evidence type="ECO:0000256" key="6">
    <source>
        <dbReference type="ARBA" id="ARBA00023316"/>
    </source>
</evidence>
<evidence type="ECO:0000313" key="12">
    <source>
        <dbReference type="Proteomes" id="UP000285604"/>
    </source>
</evidence>
<dbReference type="SUPFAM" id="SSF141523">
    <property type="entry name" value="L,D-transpeptidase catalytic domain-like"/>
    <property type="match status" value="1"/>
</dbReference>
<comment type="pathway">
    <text evidence="1 7">Cell wall biogenesis; peptidoglycan biosynthesis.</text>
</comment>
<accession>A0A3E5E4U1</accession>
<evidence type="ECO:0000256" key="3">
    <source>
        <dbReference type="ARBA" id="ARBA00022679"/>
    </source>
</evidence>
<dbReference type="UniPathway" id="UPA00219"/>
<keyword evidence="3" id="KW-0808">Transferase</keyword>
<sequence length="451" mass="52387">MRNDKDRHAADLHTRRYYQNEGNLLWITRHGVNSQADSLVTCLRSVADMGFDKRRFYVDAIARDIDRLRDLNLDSADNQINQVIARLEYRLTKAYFRYTMGQNFGFMNPSFVFNRLDTLAPNPYDSSKRPVRFRGLFDVKMAHADDAFYQKAMQMVRCDSVASFLKEVQPKNPFYYQLLEKLKAGGLGKAMRIKILCNMERCRWRQYDNPWQHEKYVVVNIPSFHLMAIDHQDTLSMRIGCGASKTKTPILNSHIKRMELNPQWFVPRSIVLHDMIHRVGNHGYFRARNYYVREVATGKEVDLNRVTRSMLISGAYGIAQRGGKGNALGRIIFRFDNNFSVFLHDTNSKGVFGQEDRGVSHGCIRIEKPYDFAVFLLADKNEKLKEKIYYSMTADSLANKKLVVNNVKVNPQVPLFITYYTLYPLAGGRIAEYTDVYGFDAVIFDMLRKYL</sequence>
<keyword evidence="5 7" id="KW-0573">Peptidoglycan synthesis</keyword>
<evidence type="ECO:0000256" key="2">
    <source>
        <dbReference type="ARBA" id="ARBA00005992"/>
    </source>
</evidence>
<dbReference type="EMBL" id="QSCI01000004">
    <property type="protein sequence ID" value="RGX97973.1"/>
    <property type="molecule type" value="Genomic_DNA"/>
</dbReference>
<keyword evidence="4 7" id="KW-0133">Cell shape</keyword>